<keyword evidence="7" id="KW-1185">Reference proteome</keyword>
<reference evidence="6" key="1">
    <citation type="submission" date="2020-11" db="EMBL/GenBank/DDBJ databases">
        <authorList>
            <consortium name="DOE Joint Genome Institute"/>
            <person name="Ahrendt S."/>
            <person name="Riley R."/>
            <person name="Andreopoulos W."/>
            <person name="Labutti K."/>
            <person name="Pangilinan J."/>
            <person name="Ruiz-Duenas F.J."/>
            <person name="Barrasa J.M."/>
            <person name="Sanchez-Garcia M."/>
            <person name="Camarero S."/>
            <person name="Miyauchi S."/>
            <person name="Serrano A."/>
            <person name="Linde D."/>
            <person name="Babiker R."/>
            <person name="Drula E."/>
            <person name="Ayuso-Fernandez I."/>
            <person name="Pacheco R."/>
            <person name="Padilla G."/>
            <person name="Ferreira P."/>
            <person name="Barriuso J."/>
            <person name="Kellner H."/>
            <person name="Castanera R."/>
            <person name="Alfaro M."/>
            <person name="Ramirez L."/>
            <person name="Pisabarro A.G."/>
            <person name="Kuo A."/>
            <person name="Tritt A."/>
            <person name="Lipzen A."/>
            <person name="He G."/>
            <person name="Yan M."/>
            <person name="Ng V."/>
            <person name="Cullen D."/>
            <person name="Martin F."/>
            <person name="Rosso M.-N."/>
            <person name="Henrissat B."/>
            <person name="Hibbett D."/>
            <person name="Martinez A.T."/>
            <person name="Grigoriev I.V."/>
        </authorList>
    </citation>
    <scope>NUCLEOTIDE SEQUENCE</scope>
    <source>
        <strain evidence="6">CBS 506.95</strain>
    </source>
</reference>
<keyword evidence="3 4" id="KW-0687">Ribonucleoprotein</keyword>
<dbReference type="GO" id="GO:0003735">
    <property type="term" value="F:structural constituent of ribosome"/>
    <property type="evidence" value="ECO:0007669"/>
    <property type="project" value="InterPro"/>
</dbReference>
<dbReference type="HAMAP" id="MF_01343_B">
    <property type="entry name" value="Ribosomal_uS15_B"/>
    <property type="match status" value="1"/>
</dbReference>
<evidence type="ECO:0000313" key="6">
    <source>
        <dbReference type="EMBL" id="KAF9525748.1"/>
    </source>
</evidence>
<accession>A0A9P6EB88</accession>
<dbReference type="GO" id="GO:0005737">
    <property type="term" value="C:cytoplasm"/>
    <property type="evidence" value="ECO:0007669"/>
    <property type="project" value="UniProtKB-ARBA"/>
</dbReference>
<evidence type="ECO:0000313" key="7">
    <source>
        <dbReference type="Proteomes" id="UP000807306"/>
    </source>
</evidence>
<sequence length="290" mass="32550">MFRTCLTSGSRLVFSSPSSSSFFHTSSTNLSHASKRMSARTKKKNIARTAERAKQADVDKPSVVLGTRPNEESEKWANCKLAKILVTEESLAASTEMNSRDFSIGKVELPKEFGFGVTEKEAEVLFEDLPIASQHMTTQVSQYAQDAPGKISPVPKKQMPTHGMVTEEAEREVMKANFLAKALDLRNANAAGIAFENRRRIIQAFSSPENSFDSGRTEVQVALLTYKIRNLWKHLLTFRRDVGNRRGLRDLIHQRAKHLKYLKKSHRARYDALLDELALDPSSVEGELVV</sequence>
<feature type="region of interest" description="Disordered" evidence="5">
    <location>
        <begin position="33"/>
        <end position="58"/>
    </location>
</feature>
<dbReference type="InterPro" id="IPR000589">
    <property type="entry name" value="Ribosomal_uS15"/>
</dbReference>
<evidence type="ECO:0000256" key="5">
    <source>
        <dbReference type="SAM" id="MobiDB-lite"/>
    </source>
</evidence>
<comment type="similarity">
    <text evidence="1 4">Belongs to the universal ribosomal protein uS15 family.</text>
</comment>
<evidence type="ECO:0000256" key="1">
    <source>
        <dbReference type="ARBA" id="ARBA00008434"/>
    </source>
</evidence>
<feature type="compositionally biased region" description="Basic and acidic residues" evidence="5">
    <location>
        <begin position="49"/>
        <end position="58"/>
    </location>
</feature>
<comment type="caution">
    <text evidence="6">The sequence shown here is derived from an EMBL/GenBank/DDBJ whole genome shotgun (WGS) entry which is preliminary data.</text>
</comment>
<dbReference type="GO" id="GO:0005840">
    <property type="term" value="C:ribosome"/>
    <property type="evidence" value="ECO:0007669"/>
    <property type="project" value="UniProtKB-KW"/>
</dbReference>
<dbReference type="PANTHER" id="PTHR23321:SF26">
    <property type="entry name" value="SMALL RIBOSOMAL SUBUNIT PROTEIN US15M"/>
    <property type="match status" value="1"/>
</dbReference>
<dbReference type="EMBL" id="MU157880">
    <property type="protein sequence ID" value="KAF9525748.1"/>
    <property type="molecule type" value="Genomic_DNA"/>
</dbReference>
<evidence type="ECO:0000256" key="4">
    <source>
        <dbReference type="RuleBase" id="RU003919"/>
    </source>
</evidence>
<dbReference type="GO" id="GO:0006412">
    <property type="term" value="P:translation"/>
    <property type="evidence" value="ECO:0007669"/>
    <property type="project" value="InterPro"/>
</dbReference>
<protein>
    <submittedName>
        <fullName evidence="6">Uncharacterized protein</fullName>
    </submittedName>
</protein>
<dbReference type="GO" id="GO:1990904">
    <property type="term" value="C:ribonucleoprotein complex"/>
    <property type="evidence" value="ECO:0007669"/>
    <property type="project" value="UniProtKB-KW"/>
</dbReference>
<dbReference type="InterPro" id="IPR009068">
    <property type="entry name" value="uS15_NS1_RNA-bd_sf"/>
</dbReference>
<dbReference type="Pfam" id="PF00312">
    <property type="entry name" value="Ribosomal_S15"/>
    <property type="match status" value="1"/>
</dbReference>
<feature type="compositionally biased region" description="Basic residues" evidence="5">
    <location>
        <begin position="33"/>
        <end position="46"/>
    </location>
</feature>
<dbReference type="SUPFAM" id="SSF47060">
    <property type="entry name" value="S15/NS1 RNA-binding domain"/>
    <property type="match status" value="1"/>
</dbReference>
<dbReference type="Proteomes" id="UP000807306">
    <property type="component" value="Unassembled WGS sequence"/>
</dbReference>
<proteinExistence type="inferred from homology"/>
<dbReference type="InterPro" id="IPR005290">
    <property type="entry name" value="Ribosomal_uS15_bac-type"/>
</dbReference>
<name>A0A9P6EB88_9AGAR</name>
<dbReference type="Gene3D" id="1.10.287.10">
    <property type="entry name" value="S15/NS1, RNA-binding"/>
    <property type="match status" value="1"/>
</dbReference>
<dbReference type="PANTHER" id="PTHR23321">
    <property type="entry name" value="RIBOSOMAL PROTEIN S15, BACTERIAL AND ORGANELLAR"/>
    <property type="match status" value="1"/>
</dbReference>
<evidence type="ECO:0000256" key="3">
    <source>
        <dbReference type="ARBA" id="ARBA00023274"/>
    </source>
</evidence>
<dbReference type="CDD" id="cd00353">
    <property type="entry name" value="Ribosomal_S15p_S13e"/>
    <property type="match status" value="1"/>
</dbReference>
<gene>
    <name evidence="6" type="ORF">CPB83DRAFT_795877</name>
</gene>
<dbReference type="AlphaFoldDB" id="A0A9P6EB88"/>
<organism evidence="6 7">
    <name type="scientific">Crepidotus variabilis</name>
    <dbReference type="NCBI Taxonomy" id="179855"/>
    <lineage>
        <taxon>Eukaryota</taxon>
        <taxon>Fungi</taxon>
        <taxon>Dikarya</taxon>
        <taxon>Basidiomycota</taxon>
        <taxon>Agaricomycotina</taxon>
        <taxon>Agaricomycetes</taxon>
        <taxon>Agaricomycetidae</taxon>
        <taxon>Agaricales</taxon>
        <taxon>Agaricineae</taxon>
        <taxon>Crepidotaceae</taxon>
        <taxon>Crepidotus</taxon>
    </lineage>
</organism>
<evidence type="ECO:0000256" key="2">
    <source>
        <dbReference type="ARBA" id="ARBA00022980"/>
    </source>
</evidence>
<keyword evidence="2 4" id="KW-0689">Ribosomal protein</keyword>
<dbReference type="OrthoDB" id="441444at2759"/>
<dbReference type="SMART" id="SM01387">
    <property type="entry name" value="Ribosomal_S15"/>
    <property type="match status" value="1"/>
</dbReference>